<feature type="modified residue" description="4-aspartylphosphate" evidence="7">
    <location>
        <position position="1156"/>
    </location>
</feature>
<dbReference type="Gene3D" id="3.30.565.10">
    <property type="entry name" value="Histidine kinase-like ATPase, C-terminal domain"/>
    <property type="match status" value="1"/>
</dbReference>
<keyword evidence="15" id="KW-1185">Reference proteome</keyword>
<dbReference type="InterPro" id="IPR036097">
    <property type="entry name" value="HisK_dim/P_sf"/>
</dbReference>
<dbReference type="PROSITE" id="PS50110">
    <property type="entry name" value="RESPONSE_REGULATORY"/>
    <property type="match status" value="1"/>
</dbReference>
<dbReference type="Gene3D" id="2.60.40.10">
    <property type="entry name" value="Immunoglobulins"/>
    <property type="match status" value="1"/>
</dbReference>
<dbReference type="SMART" id="SM00448">
    <property type="entry name" value="REC"/>
    <property type="match status" value="1"/>
</dbReference>
<dbReference type="SUPFAM" id="SSF63829">
    <property type="entry name" value="Calcium-dependent phosphotriesterase"/>
    <property type="match status" value="1"/>
</dbReference>
<dbReference type="GO" id="GO:0043565">
    <property type="term" value="F:sequence-specific DNA binding"/>
    <property type="evidence" value="ECO:0007669"/>
    <property type="project" value="InterPro"/>
</dbReference>
<keyword evidence="8" id="KW-0812">Transmembrane</keyword>
<dbReference type="SUPFAM" id="SSF47384">
    <property type="entry name" value="Homodimeric domain of signal transducing histidine kinase"/>
    <property type="match status" value="1"/>
</dbReference>
<dbReference type="Proteomes" id="UP001060104">
    <property type="component" value="Chromosome"/>
</dbReference>
<dbReference type="Pfam" id="PF12833">
    <property type="entry name" value="HTH_18"/>
    <property type="match status" value="1"/>
</dbReference>
<dbReference type="InterPro" id="IPR011123">
    <property type="entry name" value="Y_Y_Y"/>
</dbReference>
<dbReference type="EC" id="2.7.13.3" evidence="2"/>
<dbReference type="EMBL" id="CP103141">
    <property type="protein sequence ID" value="UVQ75691.1"/>
    <property type="molecule type" value="Genomic_DNA"/>
</dbReference>
<evidence type="ECO:0000313" key="13">
    <source>
        <dbReference type="EMBL" id="UVQ75691.1"/>
    </source>
</evidence>
<dbReference type="InterPro" id="IPR015943">
    <property type="entry name" value="WD40/YVTN_repeat-like_dom_sf"/>
</dbReference>
<dbReference type="InterPro" id="IPR003661">
    <property type="entry name" value="HisK_dim/P_dom"/>
</dbReference>
<dbReference type="InterPro" id="IPR004358">
    <property type="entry name" value="Sig_transdc_His_kin-like_C"/>
</dbReference>
<dbReference type="Pfam" id="PF00072">
    <property type="entry name" value="Response_reg"/>
    <property type="match status" value="1"/>
</dbReference>
<accession>A0A3E5GIN5</accession>
<evidence type="ECO:0000256" key="5">
    <source>
        <dbReference type="ARBA" id="ARBA00023125"/>
    </source>
</evidence>
<keyword evidence="3 7" id="KW-0597">Phosphoprotein</keyword>
<keyword evidence="12" id="KW-0418">Kinase</keyword>
<evidence type="ECO:0000256" key="7">
    <source>
        <dbReference type="PROSITE-ProRule" id="PRU00169"/>
    </source>
</evidence>
<evidence type="ECO:0000313" key="12">
    <source>
        <dbReference type="EMBL" id="CUP02812.1"/>
    </source>
</evidence>
<evidence type="ECO:0000256" key="8">
    <source>
        <dbReference type="SAM" id="Phobius"/>
    </source>
</evidence>
<dbReference type="PANTHER" id="PTHR43547">
    <property type="entry name" value="TWO-COMPONENT HISTIDINE KINASE"/>
    <property type="match status" value="1"/>
</dbReference>
<dbReference type="Pfam" id="PF07494">
    <property type="entry name" value="Reg_prop"/>
    <property type="match status" value="1"/>
</dbReference>
<dbReference type="InterPro" id="IPR011047">
    <property type="entry name" value="Quinoprotein_ADH-like_sf"/>
</dbReference>
<dbReference type="InterPro" id="IPR018062">
    <property type="entry name" value="HTH_AraC-typ_CS"/>
</dbReference>
<dbReference type="PRINTS" id="PR00344">
    <property type="entry name" value="BCTRLSENSOR"/>
</dbReference>
<sequence>MMKNYEHNQLEPGVLTRSLLILFLLIHLPVGVIHASYTTLGNKFRNFTTQDGLADNMIFCIHKDQKSFMWFGTNYGLSRYDGKSFYNYSIWDDFNISVSKIEETNEDLLYLLSNDWITLFDSKKECVKPLNIRINNKNCQIMDFSLMNDSVLLACDTQFFLKINVLQRTTKPQAQIIGTYKYPLKEEEMFVHFCFSSDKKDFYVVTNFGRVLMIEWSTMNIKEMVQLPITNEKIGISSISYYDQSLWITSMVDGIFICDRFLQHVDHLVNGSTYSSLSHNDVYSVCCLSENSYVAATWFGYTIIHRDTYKKNAWVSEVFQQMSCDVNQNIETRMISSYYDPVGVLWIGTHGGGVIMIDLRWNFYKRFEQGCDNETESIVADNKDNIYLATYHLGIMRSVEPYSEKGQNLDFKPISIPNVSPTFLCSVKDKEGNLWFGNKDGNLVCYDSFRASYRIYDALSHLNVSVHSLFIDAQNHFWVGTSNGLFLLDKQFHIEKHIMLDNEHPKVFDIKEDREHNLWVATGIGVFYLQTKENDWKVTKCVQSQPANTAQCVLVASDGNVYVGFKNGLGIIRNKTMRFSKFLTVADGLISNWINCITEGEEGDIWIGTNSGITRYDQKSKCYNYYISGSNRSVAKIGNVLFFGGSKQVLCFNPEKAVFSFESNYKNKVFITNLEVDGKRINIGEKYNKQTILNQQITYTNEIKLNYENRNLALAFSNCSYSYGMQKYEYRLYPYQKEWNICNDGEGVSYANLYAGKYSFQVRAIYPGKYNGEITTLKIKILPHWSQTWIFRIGVVLCVITILLYLFQKIKNQQCRRERMLCLEHDLDTANMLKEQEHNMSKEREQFFVQVAHDLRTPLTLIFAPLGELLLSTDKNSASYTKLQYILKSANSIQYLINQLLQVQKMKAGMLKLSICKTAIQDLVERSAFSFKEFAVQQGFEFNIDIDYNTDIYIDVEKMESVIKNLLSNAFKYTSAGGKISLTVFYNEQDGDGYCCVQVRDTGVGIALEHQSRIFSSFATGDQFPKYSTAVGIGLYIVRSTLELHHGFVKLASKVGEGSSFTLFIPEGKSHFADDNYKILESSENAEVDLLSEQAPTMSSIKNLNEWSLLIVEDNMEVRNYIVSLFSDKYRIYEACNGEEGIQMAGQLLPDLVITDVMMPIKDGFEFSKKLKSDSPTFHIPIIMLTAKAEDVDIIKATQLGIDDYLTKPFNAGVLKAKVENLLLQRQLLKNFYSKSLNLKFSDSAPEVGGEEAFMQKVINIIEANLTNDVFSAKMLAGLLNVSQPTLYRKIKDICQLSIIEVIRNVRISKAASLLLLKKYSVQEVCEMVGYNDYDTFRKHFVAKFKVSPSRYDNSAEHQ</sequence>
<keyword evidence="12" id="KW-0808">Transferase</keyword>
<feature type="domain" description="HTH araC/xylS-type" evidence="9">
    <location>
        <begin position="1256"/>
        <end position="1355"/>
    </location>
</feature>
<name>A0A174JSS6_9BACE</name>
<evidence type="ECO:0000259" key="10">
    <source>
        <dbReference type="PROSITE" id="PS50109"/>
    </source>
</evidence>
<comment type="catalytic activity">
    <reaction evidence="1">
        <text>ATP + protein L-histidine = ADP + protein N-phospho-L-histidine.</text>
        <dbReference type="EC" id="2.7.13.3"/>
    </reaction>
</comment>
<dbReference type="Gene3D" id="3.40.50.2300">
    <property type="match status" value="1"/>
</dbReference>
<dbReference type="Proteomes" id="UP000095606">
    <property type="component" value="Unassembled WGS sequence"/>
</dbReference>
<dbReference type="InterPro" id="IPR005467">
    <property type="entry name" value="His_kinase_dom"/>
</dbReference>
<evidence type="ECO:0000256" key="3">
    <source>
        <dbReference type="ARBA" id="ARBA00022553"/>
    </source>
</evidence>
<dbReference type="SMART" id="SM00342">
    <property type="entry name" value="HTH_ARAC"/>
    <property type="match status" value="1"/>
</dbReference>
<evidence type="ECO:0000256" key="2">
    <source>
        <dbReference type="ARBA" id="ARBA00012438"/>
    </source>
</evidence>
<evidence type="ECO:0000256" key="6">
    <source>
        <dbReference type="ARBA" id="ARBA00023163"/>
    </source>
</evidence>
<evidence type="ECO:0000256" key="4">
    <source>
        <dbReference type="ARBA" id="ARBA00023015"/>
    </source>
</evidence>
<dbReference type="PROSITE" id="PS00041">
    <property type="entry name" value="HTH_ARAC_FAMILY_1"/>
    <property type="match status" value="1"/>
</dbReference>
<dbReference type="GO" id="GO:0000155">
    <property type="term" value="F:phosphorelay sensor kinase activity"/>
    <property type="evidence" value="ECO:0007669"/>
    <property type="project" value="InterPro"/>
</dbReference>
<dbReference type="SUPFAM" id="SSF50998">
    <property type="entry name" value="Quinoprotein alcohol dehydrogenase-like"/>
    <property type="match status" value="1"/>
</dbReference>
<dbReference type="InterPro" id="IPR013783">
    <property type="entry name" value="Ig-like_fold"/>
</dbReference>
<evidence type="ECO:0000313" key="15">
    <source>
        <dbReference type="Proteomes" id="UP001060104"/>
    </source>
</evidence>
<organism evidence="12 14">
    <name type="scientific">Bacteroides faecis</name>
    <dbReference type="NCBI Taxonomy" id="674529"/>
    <lineage>
        <taxon>Bacteria</taxon>
        <taxon>Pseudomonadati</taxon>
        <taxon>Bacteroidota</taxon>
        <taxon>Bacteroidia</taxon>
        <taxon>Bacteroidales</taxon>
        <taxon>Bacteroidaceae</taxon>
        <taxon>Bacteroides</taxon>
    </lineage>
</organism>
<evidence type="ECO:0000259" key="11">
    <source>
        <dbReference type="PROSITE" id="PS50110"/>
    </source>
</evidence>
<accession>A0A174JSS6</accession>
<dbReference type="Gene3D" id="1.10.287.130">
    <property type="match status" value="1"/>
</dbReference>
<dbReference type="InterPro" id="IPR011006">
    <property type="entry name" value="CheY-like_superfamily"/>
</dbReference>
<dbReference type="SUPFAM" id="SSF46689">
    <property type="entry name" value="Homeodomain-like"/>
    <property type="match status" value="1"/>
</dbReference>
<feature type="transmembrane region" description="Helical" evidence="8">
    <location>
        <begin position="789"/>
        <end position="807"/>
    </location>
</feature>
<dbReference type="PANTHER" id="PTHR43547:SF2">
    <property type="entry name" value="HYBRID SIGNAL TRANSDUCTION HISTIDINE KINASE C"/>
    <property type="match status" value="1"/>
</dbReference>
<dbReference type="Pfam" id="PF07495">
    <property type="entry name" value="Y_Y_Y"/>
    <property type="match status" value="1"/>
</dbReference>
<dbReference type="Pfam" id="PF02518">
    <property type="entry name" value="HATPase_c"/>
    <property type="match status" value="1"/>
</dbReference>
<dbReference type="PROSITE" id="PS50109">
    <property type="entry name" value="HIS_KIN"/>
    <property type="match status" value="1"/>
</dbReference>
<feature type="domain" description="Response regulatory" evidence="11">
    <location>
        <begin position="1108"/>
        <end position="1223"/>
    </location>
</feature>
<evidence type="ECO:0000256" key="1">
    <source>
        <dbReference type="ARBA" id="ARBA00000085"/>
    </source>
</evidence>
<dbReference type="RefSeq" id="WP_055269277.1">
    <property type="nucleotide sequence ID" value="NZ_CABMFH010000004.1"/>
</dbReference>
<dbReference type="SUPFAM" id="SSF55874">
    <property type="entry name" value="ATPase domain of HSP90 chaperone/DNA topoisomerase II/histidine kinase"/>
    <property type="match status" value="1"/>
</dbReference>
<dbReference type="PROSITE" id="PS01124">
    <property type="entry name" value="HTH_ARAC_FAMILY_2"/>
    <property type="match status" value="1"/>
</dbReference>
<dbReference type="InterPro" id="IPR003594">
    <property type="entry name" value="HATPase_dom"/>
</dbReference>
<dbReference type="SMART" id="SM00387">
    <property type="entry name" value="HATPase_c"/>
    <property type="match status" value="1"/>
</dbReference>
<dbReference type="Pfam" id="PF00512">
    <property type="entry name" value="HisKA"/>
    <property type="match status" value="1"/>
</dbReference>
<feature type="domain" description="Histidine kinase" evidence="10">
    <location>
        <begin position="850"/>
        <end position="1069"/>
    </location>
</feature>
<dbReference type="InterPro" id="IPR009057">
    <property type="entry name" value="Homeodomain-like_sf"/>
</dbReference>
<keyword evidence="6" id="KW-0804">Transcription</keyword>
<dbReference type="Gene3D" id="2.130.10.10">
    <property type="entry name" value="YVTN repeat-like/Quinoprotein amine dehydrogenase"/>
    <property type="match status" value="2"/>
</dbReference>
<dbReference type="SMART" id="SM00388">
    <property type="entry name" value="HisKA"/>
    <property type="match status" value="1"/>
</dbReference>
<dbReference type="InterPro" id="IPR001789">
    <property type="entry name" value="Sig_transdc_resp-reg_receiver"/>
</dbReference>
<dbReference type="CDD" id="cd00082">
    <property type="entry name" value="HisKA"/>
    <property type="match status" value="1"/>
</dbReference>
<dbReference type="GO" id="GO:0003700">
    <property type="term" value="F:DNA-binding transcription factor activity"/>
    <property type="evidence" value="ECO:0007669"/>
    <property type="project" value="InterPro"/>
</dbReference>
<dbReference type="InterPro" id="IPR018060">
    <property type="entry name" value="HTH_AraC"/>
</dbReference>
<reference evidence="13" key="2">
    <citation type="submission" date="2022-08" db="EMBL/GenBank/DDBJ databases">
        <title>Genome Sequencing of Bacteroides fragilis Group Isolates with Nanopore Technology.</title>
        <authorList>
            <person name="Tisza M.J."/>
            <person name="Smith D."/>
            <person name="Dekker J.P."/>
        </authorList>
    </citation>
    <scope>NUCLEOTIDE SEQUENCE</scope>
    <source>
        <strain evidence="13">BFG-527</strain>
    </source>
</reference>
<protein>
    <recommendedName>
        <fullName evidence="2">histidine kinase</fullName>
        <ecNumber evidence="2">2.7.13.3</ecNumber>
    </recommendedName>
</protein>
<dbReference type="SUPFAM" id="SSF52172">
    <property type="entry name" value="CheY-like"/>
    <property type="match status" value="1"/>
</dbReference>
<dbReference type="CDD" id="cd17574">
    <property type="entry name" value="REC_OmpR"/>
    <property type="match status" value="1"/>
</dbReference>
<dbReference type="EMBL" id="CZAE01000006">
    <property type="protein sequence ID" value="CUP02812.1"/>
    <property type="molecule type" value="Genomic_DNA"/>
</dbReference>
<dbReference type="InterPro" id="IPR011110">
    <property type="entry name" value="Reg_prop"/>
</dbReference>
<evidence type="ECO:0000313" key="14">
    <source>
        <dbReference type="Proteomes" id="UP000095606"/>
    </source>
</evidence>
<proteinExistence type="predicted"/>
<dbReference type="GeneID" id="69587934"/>
<dbReference type="InterPro" id="IPR036890">
    <property type="entry name" value="HATPase_C_sf"/>
</dbReference>
<keyword evidence="5" id="KW-0238">DNA-binding</keyword>
<gene>
    <name evidence="12" type="primary">evgS_6</name>
    <name evidence="12" type="ORF">ERS852461_01691</name>
    <name evidence="13" type="ORF">NXY30_04610</name>
</gene>
<keyword evidence="8" id="KW-1133">Transmembrane helix</keyword>
<keyword evidence="8" id="KW-0472">Membrane</keyword>
<reference evidence="12 14" key="1">
    <citation type="submission" date="2015-09" db="EMBL/GenBank/DDBJ databases">
        <authorList>
            <consortium name="Pathogen Informatics"/>
        </authorList>
    </citation>
    <scope>NUCLEOTIDE SEQUENCE [LARGE SCALE GENOMIC DNA]</scope>
    <source>
        <strain evidence="12 14">2789STDY5834846</strain>
    </source>
</reference>
<evidence type="ECO:0000259" key="9">
    <source>
        <dbReference type="PROSITE" id="PS01124"/>
    </source>
</evidence>
<keyword evidence="4" id="KW-0805">Transcription regulation</keyword>
<dbReference type="Gene3D" id="1.10.10.60">
    <property type="entry name" value="Homeodomain-like"/>
    <property type="match status" value="1"/>
</dbReference>